<dbReference type="NCBIfam" id="TIGR00479">
    <property type="entry name" value="rumA"/>
    <property type="match status" value="1"/>
</dbReference>
<proteinExistence type="inferred from homology"/>
<keyword evidence="1 4" id="KW-0489">Methyltransferase</keyword>
<feature type="active site" evidence="5">
    <location>
        <position position="417"/>
    </location>
</feature>
<dbReference type="InterPro" id="IPR002792">
    <property type="entry name" value="TRAM_dom"/>
</dbReference>
<evidence type="ECO:0000256" key="1">
    <source>
        <dbReference type="ARBA" id="ARBA00022603"/>
    </source>
</evidence>
<dbReference type="Pfam" id="PF05958">
    <property type="entry name" value="tRNA_U5-meth_tr"/>
    <property type="match status" value="1"/>
</dbReference>
<evidence type="ECO:0000313" key="7">
    <source>
        <dbReference type="EMBL" id="BEH91697.1"/>
    </source>
</evidence>
<feature type="active site" description="Nucleophile" evidence="4">
    <location>
        <position position="417"/>
    </location>
</feature>
<dbReference type="InterPro" id="IPR012340">
    <property type="entry name" value="NA-bd_OB-fold"/>
</dbReference>
<dbReference type="InterPro" id="IPR030391">
    <property type="entry name" value="MeTrfase_TrmA_CS"/>
</dbReference>
<dbReference type="PROSITE" id="PS01231">
    <property type="entry name" value="TRMA_2"/>
    <property type="match status" value="1"/>
</dbReference>
<dbReference type="CDD" id="cd02440">
    <property type="entry name" value="AdoMet_MTases"/>
    <property type="match status" value="1"/>
</dbReference>
<keyword evidence="3 4" id="KW-0949">S-adenosyl-L-methionine</keyword>
<evidence type="ECO:0000256" key="2">
    <source>
        <dbReference type="ARBA" id="ARBA00022679"/>
    </source>
</evidence>
<comment type="similarity">
    <text evidence="4">Belongs to the class I-like SAM-binding methyltransferase superfamily. RNA M5U methyltransferase family.</text>
</comment>
<evidence type="ECO:0000259" key="6">
    <source>
        <dbReference type="PROSITE" id="PS50926"/>
    </source>
</evidence>
<dbReference type="Gene3D" id="3.40.50.150">
    <property type="entry name" value="Vaccinia Virus protein VP39"/>
    <property type="match status" value="1"/>
</dbReference>
<evidence type="ECO:0000256" key="5">
    <source>
        <dbReference type="PROSITE-ProRule" id="PRU10015"/>
    </source>
</evidence>
<dbReference type="Pfam" id="PF01938">
    <property type="entry name" value="TRAM"/>
    <property type="match status" value="1"/>
</dbReference>
<dbReference type="InterPro" id="IPR029063">
    <property type="entry name" value="SAM-dependent_MTases_sf"/>
</dbReference>
<name>A0ABN6ZCW3_9FIRM</name>
<feature type="binding site" evidence="4">
    <location>
        <position position="342"/>
    </location>
    <ligand>
        <name>S-adenosyl-L-methionine</name>
        <dbReference type="ChEBI" id="CHEBI:59789"/>
    </ligand>
</feature>
<keyword evidence="8" id="KW-1185">Reference proteome</keyword>
<dbReference type="PROSITE" id="PS50926">
    <property type="entry name" value="TRAM"/>
    <property type="match status" value="1"/>
</dbReference>
<evidence type="ECO:0000313" key="8">
    <source>
        <dbReference type="Proteomes" id="UP001432099"/>
    </source>
</evidence>
<dbReference type="SUPFAM" id="SSF50249">
    <property type="entry name" value="Nucleic acid-binding proteins"/>
    <property type="match status" value="1"/>
</dbReference>
<keyword evidence="2 4" id="KW-0808">Transferase</keyword>
<evidence type="ECO:0000256" key="4">
    <source>
        <dbReference type="PROSITE-ProRule" id="PRU01024"/>
    </source>
</evidence>
<feature type="binding site" evidence="4">
    <location>
        <position position="390"/>
    </location>
    <ligand>
        <name>S-adenosyl-L-methionine</name>
        <dbReference type="ChEBI" id="CHEBI:59789"/>
    </ligand>
</feature>
<feature type="binding site" evidence="4">
    <location>
        <position position="292"/>
    </location>
    <ligand>
        <name>S-adenosyl-L-methionine</name>
        <dbReference type="ChEBI" id="CHEBI:59789"/>
    </ligand>
</feature>
<dbReference type="SUPFAM" id="SSF53335">
    <property type="entry name" value="S-adenosyl-L-methionine-dependent methyltransferases"/>
    <property type="match status" value="1"/>
</dbReference>
<dbReference type="PROSITE" id="PS51687">
    <property type="entry name" value="SAM_MT_RNA_M5U"/>
    <property type="match status" value="1"/>
</dbReference>
<sequence length="460" mass="51762">MIEMTKKIVPVQKNEYYDVKIESLTHDGLGVARVDGFPVFVANALVGEEINMKVTLVKKTYAFGRAVDYFVTSGERVKPECGIYKQCGGCQVQHLSYEGQLKMKHDTVVNHLKRIGHIEDANVLPTIGMQNPSRYRNKTQVPFGYADGKVVAGFYQKRSHEIINMQSCLIQTDISDQIVETMRQLCQELEIDPYNESLNLGVLRHVIVRVGFKTEEIMVTLVTRTHEIPNSELLIQRLVSKYPKIKSIAQNVNPKVTNVIFGDETRILYGEPYIYDEMNGIRFAISPRSFYQVNPIQTETLYSKAVEYAQLSGNEIVFDAYCGIGTITLFLAQHAKQVYGVEIIPEAIEDAKMNARLNGFENTQFAVGKSEEIIPAWIENGIVPDVIVVDPPRKGCDRSLLDTMLEAAPDRIVYVSCDSSTLARDLRVLIDGGYKLEVVQPVDMFPQTAHIECVAKLVRA</sequence>
<dbReference type="PANTHER" id="PTHR11061:SF30">
    <property type="entry name" value="TRNA (URACIL(54)-C(5))-METHYLTRANSFERASE"/>
    <property type="match status" value="1"/>
</dbReference>
<protein>
    <submittedName>
        <fullName evidence="7">23S rRNA (Uracil-5-)-methyltransferase RumA</fullName>
    </submittedName>
</protein>
<accession>A0ABN6ZCW3</accession>
<dbReference type="Gene3D" id="2.40.50.1070">
    <property type="match status" value="1"/>
</dbReference>
<dbReference type="PROSITE" id="PS01230">
    <property type="entry name" value="TRMA_1"/>
    <property type="match status" value="1"/>
</dbReference>
<dbReference type="Gene3D" id="2.40.50.140">
    <property type="entry name" value="Nucleic acid-binding proteins"/>
    <property type="match status" value="1"/>
</dbReference>
<dbReference type="Proteomes" id="UP001432099">
    <property type="component" value="Chromosome"/>
</dbReference>
<feature type="domain" description="TRAM" evidence="6">
    <location>
        <begin position="10"/>
        <end position="68"/>
    </location>
</feature>
<feature type="binding site" evidence="4">
    <location>
        <position position="321"/>
    </location>
    <ligand>
        <name>S-adenosyl-L-methionine</name>
        <dbReference type="ChEBI" id="CHEBI:59789"/>
    </ligand>
</feature>
<dbReference type="InterPro" id="IPR030390">
    <property type="entry name" value="MeTrfase_TrmA_AS"/>
</dbReference>
<dbReference type="PANTHER" id="PTHR11061">
    <property type="entry name" value="RNA M5U METHYLTRANSFERASE"/>
    <property type="match status" value="1"/>
</dbReference>
<dbReference type="InterPro" id="IPR010280">
    <property type="entry name" value="U5_MeTrfase_fam"/>
</dbReference>
<evidence type="ECO:0000256" key="3">
    <source>
        <dbReference type="ARBA" id="ARBA00022691"/>
    </source>
</evidence>
<dbReference type="EMBL" id="AP028127">
    <property type="protein sequence ID" value="BEH91697.1"/>
    <property type="molecule type" value="Genomic_DNA"/>
</dbReference>
<organism evidence="7 8">
    <name type="scientific">Turicibacter faecis</name>
    <dbReference type="NCBI Taxonomy" id="2963365"/>
    <lineage>
        <taxon>Bacteria</taxon>
        <taxon>Bacillati</taxon>
        <taxon>Bacillota</taxon>
        <taxon>Erysipelotrichia</taxon>
        <taxon>Erysipelotrichales</taxon>
        <taxon>Turicibacteraceae</taxon>
        <taxon>Turicibacter</taxon>
    </lineage>
</organism>
<gene>
    <name evidence="7" type="ORF">T23_17990</name>
</gene>
<reference evidence="7" key="1">
    <citation type="journal article" date="2024" name="Int. J. Syst. Evol. Microbiol.">
        <title>Turicibacter faecis sp. nov., isolated from faeces of heart failure mouse model.</title>
        <authorList>
            <person name="Imamura Y."/>
            <person name="Motooka D."/>
            <person name="Nakajima Y."/>
            <person name="Ito S."/>
            <person name="Kitakaze M."/>
            <person name="Iida T."/>
            <person name="Nakamura S."/>
        </authorList>
    </citation>
    <scope>NUCLEOTIDE SEQUENCE</scope>
    <source>
        <strain evidence="7">TC023</strain>
    </source>
</reference>